<keyword evidence="5" id="KW-1185">Reference proteome</keyword>
<dbReference type="Pfam" id="PF00005">
    <property type="entry name" value="ABC_tran"/>
    <property type="match status" value="1"/>
</dbReference>
<feature type="domain" description="AAA+ ATPase" evidence="3">
    <location>
        <begin position="157"/>
        <end position="290"/>
    </location>
</feature>
<dbReference type="eggNOG" id="COG1122">
    <property type="taxonomic scope" value="Bacteria"/>
</dbReference>
<name>L1M934_9CORY</name>
<evidence type="ECO:0000256" key="1">
    <source>
        <dbReference type="ARBA" id="ARBA00022741"/>
    </source>
</evidence>
<dbReference type="CDD" id="cd00267">
    <property type="entry name" value="ABC_ATPase"/>
    <property type="match status" value="1"/>
</dbReference>
<dbReference type="InterPro" id="IPR003593">
    <property type="entry name" value="AAA+_ATPase"/>
</dbReference>
<comment type="caution">
    <text evidence="4">The sequence shown here is derived from an EMBL/GenBank/DDBJ whole genome shotgun (WGS) entry which is preliminary data.</text>
</comment>
<dbReference type="InterPro" id="IPR027417">
    <property type="entry name" value="P-loop_NTPase"/>
</dbReference>
<dbReference type="GO" id="GO:0005886">
    <property type="term" value="C:plasma membrane"/>
    <property type="evidence" value="ECO:0007669"/>
    <property type="project" value="TreeGrafter"/>
</dbReference>
<keyword evidence="2" id="KW-0067">ATP-binding</keyword>
<accession>L1M934</accession>
<dbReference type="SUPFAM" id="SSF52540">
    <property type="entry name" value="P-loop containing nucleoside triphosphate hydrolases"/>
    <property type="match status" value="2"/>
</dbReference>
<dbReference type="SMART" id="SM00382">
    <property type="entry name" value="AAA"/>
    <property type="match status" value="1"/>
</dbReference>
<organism evidence="4 5">
    <name type="scientific">Corynebacterium durum F0235</name>
    <dbReference type="NCBI Taxonomy" id="1035195"/>
    <lineage>
        <taxon>Bacteria</taxon>
        <taxon>Bacillati</taxon>
        <taxon>Actinomycetota</taxon>
        <taxon>Actinomycetes</taxon>
        <taxon>Mycobacteriales</taxon>
        <taxon>Corynebacteriaceae</taxon>
        <taxon>Corynebacterium</taxon>
    </lineage>
</organism>
<dbReference type="InterPro" id="IPR015854">
    <property type="entry name" value="ABC_transpr_LolD-like"/>
</dbReference>
<protein>
    <recommendedName>
        <fullName evidence="3">AAA+ ATPase domain-containing protein</fullName>
    </recommendedName>
</protein>
<dbReference type="GO" id="GO:0005524">
    <property type="term" value="F:ATP binding"/>
    <property type="evidence" value="ECO:0007669"/>
    <property type="project" value="UniProtKB-KW"/>
</dbReference>
<dbReference type="RefSeq" id="WP_006062329.1">
    <property type="nucleotide sequence ID" value="NZ_KB290824.1"/>
</dbReference>
<sequence length="294" mass="33034">MFLRDTVIENIAFGLEQRGVERGEMQRRCLDIADKLGLSELLERNPRELSTGQAKRLTLAMLLVVEPPHLVLDEPYEGLDRESTAQLRALLGTLPHVTVREEVIEPCTNLPDAVEPGETLDLGEIVGERTQPQPWWKFHQKATPQFRVGPIRLAPRKGGVLWLRGANGSGKTTLLRGVEKHHEAAFALHNAADQVIHSTVRQWWPDAPNNPDTHPLDLTRSQLKLTQLGAIFAYDRPLILLDEPDTALNSADRERFHWMLAAELARGKAVILTSHDEKFVDTIAHYANILHVAL</sequence>
<dbReference type="PANTHER" id="PTHR24220:SF687">
    <property type="entry name" value="ABC TRANSPORTER ATP-BINDING PROTEIN SCO2324-RELATED"/>
    <property type="match status" value="1"/>
</dbReference>
<dbReference type="EMBL" id="AMEM01000041">
    <property type="protein sequence ID" value="EKX87748.1"/>
    <property type="molecule type" value="Genomic_DNA"/>
</dbReference>
<dbReference type="Proteomes" id="UP000010445">
    <property type="component" value="Unassembled WGS sequence"/>
</dbReference>
<keyword evidence="1" id="KW-0547">Nucleotide-binding</keyword>
<gene>
    <name evidence="4" type="ORF">HMPREF9997_02525</name>
</gene>
<dbReference type="GO" id="GO:0022857">
    <property type="term" value="F:transmembrane transporter activity"/>
    <property type="evidence" value="ECO:0007669"/>
    <property type="project" value="TreeGrafter"/>
</dbReference>
<dbReference type="GO" id="GO:0016887">
    <property type="term" value="F:ATP hydrolysis activity"/>
    <property type="evidence" value="ECO:0007669"/>
    <property type="project" value="InterPro"/>
</dbReference>
<dbReference type="PANTHER" id="PTHR24220">
    <property type="entry name" value="IMPORT ATP-BINDING PROTEIN"/>
    <property type="match status" value="1"/>
</dbReference>
<dbReference type="STRING" id="1035195.HMPREF9997_02525"/>
<evidence type="ECO:0000259" key="3">
    <source>
        <dbReference type="SMART" id="SM00382"/>
    </source>
</evidence>
<dbReference type="InterPro" id="IPR003439">
    <property type="entry name" value="ABC_transporter-like_ATP-bd"/>
</dbReference>
<evidence type="ECO:0000313" key="5">
    <source>
        <dbReference type="Proteomes" id="UP000010445"/>
    </source>
</evidence>
<reference evidence="4 5" key="1">
    <citation type="submission" date="2012-05" db="EMBL/GenBank/DDBJ databases">
        <authorList>
            <person name="Weinstock G."/>
            <person name="Sodergren E."/>
            <person name="Lobos E.A."/>
            <person name="Fulton L."/>
            <person name="Fulton R."/>
            <person name="Courtney L."/>
            <person name="Fronick C."/>
            <person name="O'Laughlin M."/>
            <person name="Godfrey J."/>
            <person name="Wilson R.M."/>
            <person name="Miner T."/>
            <person name="Farmer C."/>
            <person name="Delehaunty K."/>
            <person name="Cordes M."/>
            <person name="Minx P."/>
            <person name="Tomlinson C."/>
            <person name="Chen J."/>
            <person name="Wollam A."/>
            <person name="Pepin K.H."/>
            <person name="Bhonagiri V."/>
            <person name="Zhang X."/>
            <person name="Suruliraj S."/>
            <person name="Warren W."/>
            <person name="Mitreva M."/>
            <person name="Mardis E.R."/>
            <person name="Wilson R.K."/>
        </authorList>
    </citation>
    <scope>NUCLEOTIDE SEQUENCE [LARGE SCALE GENOMIC DNA]</scope>
    <source>
        <strain evidence="4 5">F0235</strain>
    </source>
</reference>
<proteinExistence type="predicted"/>
<evidence type="ECO:0000313" key="4">
    <source>
        <dbReference type="EMBL" id="EKX87748.1"/>
    </source>
</evidence>
<dbReference type="Gene3D" id="3.40.50.300">
    <property type="entry name" value="P-loop containing nucleotide triphosphate hydrolases"/>
    <property type="match status" value="2"/>
</dbReference>
<dbReference type="HOGENOM" id="CLU_050995_0_0_11"/>
<dbReference type="AlphaFoldDB" id="L1M934"/>
<evidence type="ECO:0000256" key="2">
    <source>
        <dbReference type="ARBA" id="ARBA00022840"/>
    </source>
</evidence>
<dbReference type="PATRIC" id="fig|1035195.3.peg.2254"/>